<name>A0ABQ4BYI8_9ACTN</name>
<reference evidence="1 2" key="1">
    <citation type="submission" date="2021-01" db="EMBL/GenBank/DDBJ databases">
        <title>Whole genome shotgun sequence of Asanoa iriomotensis NBRC 100142.</title>
        <authorList>
            <person name="Komaki H."/>
            <person name="Tamura T."/>
        </authorList>
    </citation>
    <scope>NUCLEOTIDE SEQUENCE [LARGE SCALE GENOMIC DNA]</scope>
    <source>
        <strain evidence="1 2">NBRC 100142</strain>
    </source>
</reference>
<dbReference type="RefSeq" id="WP_203701399.1">
    <property type="nucleotide sequence ID" value="NZ_BAAALU010000007.1"/>
</dbReference>
<gene>
    <name evidence="1" type="ORF">Air01nite_16930</name>
</gene>
<accession>A0ABQ4BYI8</accession>
<dbReference type="Proteomes" id="UP000624325">
    <property type="component" value="Unassembled WGS sequence"/>
</dbReference>
<proteinExistence type="predicted"/>
<evidence type="ECO:0000313" key="2">
    <source>
        <dbReference type="Proteomes" id="UP000624325"/>
    </source>
</evidence>
<sequence length="347" mass="36658">MTVELGPFPLCDRCQETNGGLVATRHRQVHVGVAGKESCVDQGLVGVVATLWTVADTVSCCEDDGGRAAVVPTPETADAAERALTGLGLRIERTADGALRFALPARPAEAVPAEVPVDGDFVVGLNAADRALCEVARRLGRHTVGVEHPDIREARAALAEARRWTARGTIRQVSLIERPDGYLRPAGLAVRGVLSATACWLGAWGAHLVSGGSTAWTVVGGIAGLFAMVSPTARVLDVVDRRLGRLAVAWILSRRAETPAAGPAESTVLTPIQDALADVVMTIDSVRRAMATLHGRRMRAARHGPLAAAAFFTHQEFDFRLRAAAEADLALCLASDALVAWLQARRG</sequence>
<keyword evidence="2" id="KW-1185">Reference proteome</keyword>
<organism evidence="1 2">
    <name type="scientific">Asanoa iriomotensis</name>
    <dbReference type="NCBI Taxonomy" id="234613"/>
    <lineage>
        <taxon>Bacteria</taxon>
        <taxon>Bacillati</taxon>
        <taxon>Actinomycetota</taxon>
        <taxon>Actinomycetes</taxon>
        <taxon>Micromonosporales</taxon>
        <taxon>Micromonosporaceae</taxon>
        <taxon>Asanoa</taxon>
    </lineage>
</organism>
<dbReference type="EMBL" id="BONC01000008">
    <property type="protein sequence ID" value="GIF55598.1"/>
    <property type="molecule type" value="Genomic_DNA"/>
</dbReference>
<evidence type="ECO:0000313" key="1">
    <source>
        <dbReference type="EMBL" id="GIF55598.1"/>
    </source>
</evidence>
<comment type="caution">
    <text evidence="1">The sequence shown here is derived from an EMBL/GenBank/DDBJ whole genome shotgun (WGS) entry which is preliminary data.</text>
</comment>
<protein>
    <submittedName>
        <fullName evidence="1">Uncharacterized protein</fullName>
    </submittedName>
</protein>